<comment type="caution">
    <text evidence="3">The sequence shown here is derived from an EMBL/GenBank/DDBJ whole genome shotgun (WGS) entry which is preliminary data.</text>
</comment>
<sequence length="699" mass="77939">MRHHADHAQYVPQIESLMRRADPNDSWHVRANWMLDLADWLRHEPKVSLLARDEWRRLKHQRLRFLLDWLDAHRDVRQGVQNTLRKTLREATGHELFSSTGMPRESAFFSELSERLVKLVLPRPLGQHDLSTLFTMMFPDVSDAEWLLELDDRTMMRLWKLCGDDGIAHGYRQQIDEAMLYLVQMVVAVGISPAFRQRLEPRMQLLATPFMSLRRELEHYLISNTRDQGALRSVRMLLAVCQAQTDRIYAHLDEHGTSLGLVYHLERMRAQINRIGRLLDLRNAPGSEEGAGQIQAVLVDLIVAHHHRSSVRDLIRRSFSLLARKMVERTAYHGEYYIARDRKEYKAIAKAAMVGGLVVGFTGLARAAINRAGLAEFFEGFFHSINFAFGFLLIALLGGLFAARQPAVLAPALAEKMGALDTIDGLRALLDRVAALLRAQAAGIFGNLLVVVPVVAALGFGLVQVWDRPLMDPPEAARTLQSLSIVGVTPLFAILTGVLLWLSSLIAGVADNWFALRRLKEAIANHRRVVHAMGAGRAERFAGWLERNVAGVAGGVSLALLLGMTPAIAHFFGVPFDVRHVALSAATLTATVGSMGWEVLLTPAFWLAFAGIVAIGVLNVSVAFAGALMLALRARDVPRRIRHIVYRSILRRATLAPLAFFWPMAAPPRQAPAVENEEEPVAGAHEPHRLSSDRTEDNV</sequence>
<reference evidence="3" key="2">
    <citation type="submission" date="2020-09" db="EMBL/GenBank/DDBJ databases">
        <authorList>
            <person name="Sun Q."/>
            <person name="Sedlacek I."/>
        </authorList>
    </citation>
    <scope>NUCLEOTIDE SEQUENCE</scope>
    <source>
        <strain evidence="3">CCM 7086</strain>
    </source>
</reference>
<feature type="transmembrane region" description="Helical" evidence="2">
    <location>
        <begin position="549"/>
        <end position="572"/>
    </location>
</feature>
<dbReference type="PIRSF" id="PIRSF015380">
    <property type="entry name" value="Site-sp_rcmb"/>
    <property type="match status" value="1"/>
</dbReference>
<dbReference type="AlphaFoldDB" id="A0A8J2UQD9"/>
<name>A0A8J2UQD9_9BURK</name>
<evidence type="ECO:0000256" key="1">
    <source>
        <dbReference type="SAM" id="MobiDB-lite"/>
    </source>
</evidence>
<evidence type="ECO:0000256" key="2">
    <source>
        <dbReference type="SAM" id="Phobius"/>
    </source>
</evidence>
<organism evidence="3 4">
    <name type="scientific">Oxalicibacterium flavum</name>
    <dbReference type="NCBI Taxonomy" id="179467"/>
    <lineage>
        <taxon>Bacteria</taxon>
        <taxon>Pseudomonadati</taxon>
        <taxon>Pseudomonadota</taxon>
        <taxon>Betaproteobacteria</taxon>
        <taxon>Burkholderiales</taxon>
        <taxon>Oxalobacteraceae</taxon>
        <taxon>Oxalicibacterium</taxon>
    </lineage>
</organism>
<dbReference type="EMBL" id="BMCG01000003">
    <property type="protein sequence ID" value="GGC09685.1"/>
    <property type="molecule type" value="Genomic_DNA"/>
</dbReference>
<accession>A0A8J2UQD9</accession>
<reference evidence="3" key="1">
    <citation type="journal article" date="2014" name="Int. J. Syst. Evol. Microbiol.">
        <title>Complete genome sequence of Corynebacterium casei LMG S-19264T (=DSM 44701T), isolated from a smear-ripened cheese.</title>
        <authorList>
            <consortium name="US DOE Joint Genome Institute (JGI-PGF)"/>
            <person name="Walter F."/>
            <person name="Albersmeier A."/>
            <person name="Kalinowski J."/>
            <person name="Ruckert C."/>
        </authorList>
    </citation>
    <scope>NUCLEOTIDE SEQUENCE</scope>
    <source>
        <strain evidence="3">CCM 7086</strain>
    </source>
</reference>
<protein>
    <recommendedName>
        <fullName evidence="5">Preprotein translocase subunit TatB</fullName>
    </recommendedName>
</protein>
<evidence type="ECO:0000313" key="4">
    <source>
        <dbReference type="Proteomes" id="UP000620266"/>
    </source>
</evidence>
<keyword evidence="2" id="KW-0812">Transmembrane</keyword>
<feature type="transmembrane region" description="Helical" evidence="2">
    <location>
        <begin position="442"/>
        <end position="463"/>
    </location>
</feature>
<feature type="transmembrane region" description="Helical" evidence="2">
    <location>
        <begin position="347"/>
        <end position="369"/>
    </location>
</feature>
<gene>
    <name evidence="3" type="ORF">GCM10007205_18510</name>
</gene>
<evidence type="ECO:0000313" key="3">
    <source>
        <dbReference type="EMBL" id="GGC09685.1"/>
    </source>
</evidence>
<keyword evidence="2" id="KW-0472">Membrane</keyword>
<keyword evidence="4" id="KW-1185">Reference proteome</keyword>
<feature type="transmembrane region" description="Helical" evidence="2">
    <location>
        <begin position="604"/>
        <end position="632"/>
    </location>
</feature>
<keyword evidence="2" id="KW-1133">Transmembrane helix</keyword>
<proteinExistence type="predicted"/>
<dbReference type="InterPro" id="IPR011385">
    <property type="entry name" value="Site-sp_rcmbase"/>
</dbReference>
<feature type="transmembrane region" description="Helical" evidence="2">
    <location>
        <begin position="483"/>
        <end position="510"/>
    </location>
</feature>
<feature type="region of interest" description="Disordered" evidence="1">
    <location>
        <begin position="671"/>
        <end position="699"/>
    </location>
</feature>
<feature type="transmembrane region" description="Helical" evidence="2">
    <location>
        <begin position="381"/>
        <end position="403"/>
    </location>
</feature>
<feature type="compositionally biased region" description="Basic and acidic residues" evidence="1">
    <location>
        <begin position="685"/>
        <end position="699"/>
    </location>
</feature>
<dbReference type="Proteomes" id="UP000620266">
    <property type="component" value="Unassembled WGS sequence"/>
</dbReference>
<evidence type="ECO:0008006" key="5">
    <source>
        <dbReference type="Google" id="ProtNLM"/>
    </source>
</evidence>
<dbReference type="Pfam" id="PF10136">
    <property type="entry name" value="SpecificRecomb"/>
    <property type="match status" value="1"/>
</dbReference>